<keyword evidence="2" id="KW-1185">Reference proteome</keyword>
<dbReference type="EMBL" id="CM047591">
    <property type="protein sequence ID" value="KAI9919209.1"/>
    <property type="molecule type" value="Genomic_DNA"/>
</dbReference>
<dbReference type="Proteomes" id="UP001163321">
    <property type="component" value="Chromosome 12"/>
</dbReference>
<gene>
    <name evidence="1" type="ORF">PsorP6_011367</name>
</gene>
<accession>A0ACC0WK33</accession>
<protein>
    <submittedName>
        <fullName evidence="1">Uncharacterized protein</fullName>
    </submittedName>
</protein>
<evidence type="ECO:0000313" key="1">
    <source>
        <dbReference type="EMBL" id="KAI9919209.1"/>
    </source>
</evidence>
<organism evidence="1 2">
    <name type="scientific">Peronosclerospora sorghi</name>
    <dbReference type="NCBI Taxonomy" id="230839"/>
    <lineage>
        <taxon>Eukaryota</taxon>
        <taxon>Sar</taxon>
        <taxon>Stramenopiles</taxon>
        <taxon>Oomycota</taxon>
        <taxon>Peronosporomycetes</taxon>
        <taxon>Peronosporales</taxon>
        <taxon>Peronosporaceae</taxon>
        <taxon>Peronosclerospora</taxon>
    </lineage>
</organism>
<name>A0ACC0WK33_9STRA</name>
<proteinExistence type="predicted"/>
<evidence type="ECO:0000313" key="2">
    <source>
        <dbReference type="Proteomes" id="UP001163321"/>
    </source>
</evidence>
<comment type="caution">
    <text evidence="1">The sequence shown here is derived from an EMBL/GenBank/DDBJ whole genome shotgun (WGS) entry which is preliminary data.</text>
</comment>
<sequence>MYDPPSRWRCILAYDDALGKHRMFRDFGTLTIEAARTSFSLRVFMLRMHNDMGEQIPTWSSFLRDLLRDTSHLCHHLESPCKRSFWALCNMYLSIHL</sequence>
<reference evidence="1 2" key="1">
    <citation type="journal article" date="2022" name="bioRxiv">
        <title>The genome of the oomycete Peronosclerospora sorghi, a cosmopolitan pathogen of maize and sorghum, is inflated with dispersed pseudogenes.</title>
        <authorList>
            <person name="Fletcher K."/>
            <person name="Martin F."/>
            <person name="Isakeit T."/>
            <person name="Cavanaugh K."/>
            <person name="Magill C."/>
            <person name="Michelmore R."/>
        </authorList>
    </citation>
    <scope>NUCLEOTIDE SEQUENCE [LARGE SCALE GENOMIC DNA]</scope>
    <source>
        <strain evidence="1">P6</strain>
    </source>
</reference>